<dbReference type="Proteomes" id="UP001293254">
    <property type="component" value="Unassembled WGS sequence"/>
</dbReference>
<evidence type="ECO:0000313" key="1">
    <source>
        <dbReference type="EMBL" id="KAK4437676.1"/>
    </source>
</evidence>
<dbReference type="EMBL" id="JACGWO010000001">
    <property type="protein sequence ID" value="KAK4437676.1"/>
    <property type="molecule type" value="Genomic_DNA"/>
</dbReference>
<evidence type="ECO:0000313" key="2">
    <source>
        <dbReference type="Proteomes" id="UP001293254"/>
    </source>
</evidence>
<accession>A0AAE2CWY0</accession>
<keyword evidence="2" id="KW-1185">Reference proteome</keyword>
<protein>
    <submittedName>
        <fullName evidence="1">Uncharacterized protein</fullName>
    </submittedName>
</protein>
<dbReference type="GO" id="GO:0044611">
    <property type="term" value="C:nuclear pore inner ring"/>
    <property type="evidence" value="ECO:0007669"/>
    <property type="project" value="TreeGrafter"/>
</dbReference>
<proteinExistence type="predicted"/>
<dbReference type="GO" id="GO:0006606">
    <property type="term" value="P:protein import into nucleus"/>
    <property type="evidence" value="ECO:0007669"/>
    <property type="project" value="TreeGrafter"/>
</dbReference>
<dbReference type="InterPro" id="IPR044840">
    <property type="entry name" value="Nup188"/>
</dbReference>
<gene>
    <name evidence="1" type="ORF">Salat_0101600</name>
</gene>
<organism evidence="1 2">
    <name type="scientific">Sesamum alatum</name>
    <dbReference type="NCBI Taxonomy" id="300844"/>
    <lineage>
        <taxon>Eukaryota</taxon>
        <taxon>Viridiplantae</taxon>
        <taxon>Streptophyta</taxon>
        <taxon>Embryophyta</taxon>
        <taxon>Tracheophyta</taxon>
        <taxon>Spermatophyta</taxon>
        <taxon>Magnoliopsida</taxon>
        <taxon>eudicotyledons</taxon>
        <taxon>Gunneridae</taxon>
        <taxon>Pentapetalae</taxon>
        <taxon>asterids</taxon>
        <taxon>lamiids</taxon>
        <taxon>Lamiales</taxon>
        <taxon>Pedaliaceae</taxon>
        <taxon>Sesamum</taxon>
    </lineage>
</organism>
<dbReference type="PANTHER" id="PTHR31431">
    <property type="entry name" value="NUCLEOPORIN NUP188 HOMOLOG"/>
    <property type="match status" value="1"/>
</dbReference>
<comment type="caution">
    <text evidence="1">The sequence shown here is derived from an EMBL/GenBank/DDBJ whole genome shotgun (WGS) entry which is preliminary data.</text>
</comment>
<reference evidence="1" key="2">
    <citation type="journal article" date="2024" name="Plant">
        <title>Genomic evolution and insights into agronomic trait innovations of Sesamum species.</title>
        <authorList>
            <person name="Miao H."/>
            <person name="Wang L."/>
            <person name="Qu L."/>
            <person name="Liu H."/>
            <person name="Sun Y."/>
            <person name="Le M."/>
            <person name="Wang Q."/>
            <person name="Wei S."/>
            <person name="Zheng Y."/>
            <person name="Lin W."/>
            <person name="Duan Y."/>
            <person name="Cao H."/>
            <person name="Xiong S."/>
            <person name="Wang X."/>
            <person name="Wei L."/>
            <person name="Li C."/>
            <person name="Ma Q."/>
            <person name="Ju M."/>
            <person name="Zhao R."/>
            <person name="Li G."/>
            <person name="Mu C."/>
            <person name="Tian Q."/>
            <person name="Mei H."/>
            <person name="Zhang T."/>
            <person name="Gao T."/>
            <person name="Zhang H."/>
        </authorList>
    </citation>
    <scope>NUCLEOTIDE SEQUENCE</scope>
    <source>
        <strain evidence="1">3651</strain>
    </source>
</reference>
<name>A0AAE2CWY0_9LAMI</name>
<dbReference type="GO" id="GO:0006405">
    <property type="term" value="P:RNA export from nucleus"/>
    <property type="evidence" value="ECO:0007669"/>
    <property type="project" value="TreeGrafter"/>
</dbReference>
<reference evidence="1" key="1">
    <citation type="submission" date="2020-06" db="EMBL/GenBank/DDBJ databases">
        <authorList>
            <person name="Li T."/>
            <person name="Hu X."/>
            <person name="Zhang T."/>
            <person name="Song X."/>
            <person name="Zhang H."/>
            <person name="Dai N."/>
            <person name="Sheng W."/>
            <person name="Hou X."/>
            <person name="Wei L."/>
        </authorList>
    </citation>
    <scope>NUCLEOTIDE SEQUENCE</scope>
    <source>
        <strain evidence="1">3651</strain>
        <tissue evidence="1">Leaf</tissue>
    </source>
</reference>
<sequence length="1984" mass="222359">MATAATTNATDQSPNSTKAVDASLWWEPFNAFLSELETASVSSDLPKSLEKKLKDNHAWFLDTILQFKSPNQRSREALDSPRVKIGPHELNVQPELKDAALKISSILCLDEVQSYILVKRSMERNDAAVSDIHQDILNLVVLEYYIERQCLLKCTRQILMHALYFGSQSEEGSAVLEEAQKLISDGLECKLLSIFQDLLSSNYPEQMDIDLYTLWAEETLIEDNLILDILFLVYYESYCTCDAKCWKRLCMLYQGIVNGSYNFQKLAISTEAIRSIYHAKVQLLFILIEALNLENLLQMIHDNTPFRQGTIAFSDADVQLMDAFVSSFNVFEAKEAGPLILAWAVFLCLISSLPGKEENNLLTEIDHIGYVRQAFQASSLGYFLEILQSDTLKDSDGPLAGYRSVLRTFISAFIASYEISLQFGDDNLKLILEILCKIYRGEESLCIQFWDRDSFIDGPVRCLLCNLEGEFPFRTIELVSLLSALCEGAWPSECVFNFLDKSVGLSTPLEINSDSAVDAVVPKIIETRYPLQVAGIGGLIIPSKSRGQVMRMIDKKHALVRWEYTESGLLVLLLRLAQQQYAQNTEEQVVILDLLSRLVTFNVAVCYSLMEAWNSFHDEETGIGIQEKYVRIDVVEIICALVKNLPPSVNGAVMMSNGVTILTKMLRCLPSHVAAMALKGNIFDVALRTNPFDVGPNSLSSGSWLLSGRLAKMLLIDCEQSDCSLTLSVLDFTMNLLETGLETDTILALIVFSLRYVLVNHEFWKYKVKYARWKVTQKVLEVMRKCIWSISSGQKLGEVVRDIMLSDSSIHSALFRIVCATTPGLEKLYVSRLLDMLDIEGLHQAISSGLDVLTSMVSAFSKDSPSLPVFHQAVLSPMTKPIPVISAAISLMSYFRDPKIQIGAARLLSVLFIADISQSYTYSNANLCLDDKQLANFRKSICNILCEQSPWNEDLVLATLKLLTSVARNQPAFLTAIIVSEELNAQVLNVDSKHLPKKTENGSLDSKEETLLHAILQYIRRSDDLFDSKMNILLCLLSFLRALWQGAPQFAKILEQLKVSDKFWRQLTNSVRLISQVDLSGKLTEKELQNLAYKYQYLSNVLDILGYEIFLQKKLMHAEVDLKRISKSPTNGTEKTEDSPFTKDGGVGSLKEIISIWCKRSTLSDLIKACVSWDGNSSHLRAKVAFGLFAVHAMVKLRNGDLGSLSLSLNERIIMLSQKLLKLPAFSELLTRYKERGYSGGQELENLILSDLFYHIQGELEGRQIDNRPFKELLQFLLDSRFLDAYIHIKQEDLFAEINSIYLYDTVCLRADLGLEMWELSAWKESKEVAETMLLCLQEANSRMLHSNSKLSALRGLITLLYMQEDNVSENEASIGLKISEQAVSSCIDHICQCLHATLESLTPIPDSNEDVFNILTAQAELLLLLVRSKSNSIPTPACVLILKTSGYGLKVFRSCSPSVAIGIATRFLLMLILSSVELIHKDLHSRFEPGTGSVEGSAEVSNSSLGLLPVLCDCIEHTDHCALSLSAINLILKGFSTPATWFPIIREHLRLQHIIQKLQDVTLSKTVSVILKFLLNLARVRQGAEMLLNAGILASLKMLLSDLPDGGHFSVIQSERIFSSTSDKTEKSEPIWGLSLAVLTAIIQSLGDSSAANIVDYVMACILVEKAPVISYYLSAPDFPTDGHETKRARALKSNISLSELKETQNTLALICVLARYWNSWKKVLQNMESQLREKSIHLLAFISRATQRPGESPKRDAPLLCHPVLKEEFEWYKKQPFINSRNGWFALSALGCKLNPKFASLSSRTTALILRDQSNDNADASPQTHLSDLIAIEIYKIAFLLLKFLCMQAESAARKAEEVGFVDVAHFPELPMPDILHGLQDQGIAIITELCEANKMKQLAPEIKEVCLLLLQITVMALYLEFCVIQICGIRPVLGHTETFSKEFRLLVRATESHVFLKEPLKNLKQIVSFVYPELIQAEGFF</sequence>
<dbReference type="PANTHER" id="PTHR31431:SF1">
    <property type="entry name" value="NUCLEOPORIN NUP188"/>
    <property type="match status" value="1"/>
</dbReference>
<dbReference type="GO" id="GO:0017056">
    <property type="term" value="F:structural constituent of nuclear pore"/>
    <property type="evidence" value="ECO:0007669"/>
    <property type="project" value="InterPro"/>
</dbReference>